<name>A0A4D9ECG4_9SAUR</name>
<dbReference type="GO" id="GO:0004497">
    <property type="term" value="F:monooxygenase activity"/>
    <property type="evidence" value="ECO:0007669"/>
    <property type="project" value="UniProtKB-KW"/>
</dbReference>
<gene>
    <name evidence="3" type="ORF">DR999_PMT09409</name>
</gene>
<keyword evidence="2" id="KW-0812">Transmembrane</keyword>
<dbReference type="AlphaFoldDB" id="A0A4D9ECG4"/>
<evidence type="ECO:0000313" key="3">
    <source>
        <dbReference type="EMBL" id="TFK07756.1"/>
    </source>
</evidence>
<feature type="transmembrane region" description="Helical" evidence="2">
    <location>
        <begin position="97"/>
        <end position="119"/>
    </location>
</feature>
<protein>
    <submittedName>
        <fullName evidence="3">Dimethylaniline monooxygenase</fullName>
    </submittedName>
</protein>
<evidence type="ECO:0000313" key="4">
    <source>
        <dbReference type="Proteomes" id="UP000297703"/>
    </source>
</evidence>
<keyword evidence="2" id="KW-1133">Transmembrane helix</keyword>
<dbReference type="Proteomes" id="UP000297703">
    <property type="component" value="Unassembled WGS sequence"/>
</dbReference>
<dbReference type="EMBL" id="QXTE01000079">
    <property type="protein sequence ID" value="TFK07756.1"/>
    <property type="molecule type" value="Genomic_DNA"/>
</dbReference>
<evidence type="ECO:0000256" key="2">
    <source>
        <dbReference type="SAM" id="Phobius"/>
    </source>
</evidence>
<feature type="region of interest" description="Disordered" evidence="1">
    <location>
        <begin position="1"/>
        <end position="32"/>
    </location>
</feature>
<proteinExistence type="predicted"/>
<accession>A0A4D9ECG4</accession>
<reference evidence="3 4" key="2">
    <citation type="submission" date="2019-04" db="EMBL/GenBank/DDBJ databases">
        <title>The genome sequence of big-headed turtle.</title>
        <authorList>
            <person name="Gong S."/>
        </authorList>
    </citation>
    <scope>NUCLEOTIDE SEQUENCE [LARGE SCALE GENOMIC DNA]</scope>
    <source>
        <strain evidence="3">DO16091913</strain>
        <tissue evidence="3">Muscle</tissue>
    </source>
</reference>
<comment type="caution">
    <text evidence="3">The sequence shown here is derived from an EMBL/GenBank/DDBJ whole genome shotgun (WGS) entry which is preliminary data.</text>
</comment>
<sequence>MPTFLQQQEGSAPPGGGTLSSPSISPVPSPPPSSPYPIPFLLHTVPLPHFPIPFSSPYPISSFFLPHCLFPHTLLPCPSTVTHRLYRNRTHRRQWALGYWAVIFLACSPKQCFALVFFFPSGL</sequence>
<evidence type="ECO:0000256" key="1">
    <source>
        <dbReference type="SAM" id="MobiDB-lite"/>
    </source>
</evidence>
<keyword evidence="2" id="KW-0472">Membrane</keyword>
<keyword evidence="3" id="KW-0560">Oxidoreductase</keyword>
<keyword evidence="3" id="KW-0503">Monooxygenase</keyword>
<keyword evidence="4" id="KW-1185">Reference proteome</keyword>
<reference evidence="3 4" key="1">
    <citation type="submission" date="2019-04" db="EMBL/GenBank/DDBJ databases">
        <title>Draft genome of the big-headed turtle Platysternon megacephalum.</title>
        <authorList>
            <person name="Gong S."/>
        </authorList>
    </citation>
    <scope>NUCLEOTIDE SEQUENCE [LARGE SCALE GENOMIC DNA]</scope>
    <source>
        <strain evidence="3">DO16091913</strain>
        <tissue evidence="3">Muscle</tissue>
    </source>
</reference>
<organism evidence="3 4">
    <name type="scientific">Platysternon megacephalum</name>
    <name type="common">big-headed turtle</name>
    <dbReference type="NCBI Taxonomy" id="55544"/>
    <lineage>
        <taxon>Eukaryota</taxon>
        <taxon>Metazoa</taxon>
        <taxon>Chordata</taxon>
        <taxon>Craniata</taxon>
        <taxon>Vertebrata</taxon>
        <taxon>Euteleostomi</taxon>
        <taxon>Archelosauria</taxon>
        <taxon>Testudinata</taxon>
        <taxon>Testudines</taxon>
        <taxon>Cryptodira</taxon>
        <taxon>Durocryptodira</taxon>
        <taxon>Testudinoidea</taxon>
        <taxon>Platysternidae</taxon>
        <taxon>Platysternon</taxon>
    </lineage>
</organism>
<feature type="compositionally biased region" description="Polar residues" evidence="1">
    <location>
        <begin position="1"/>
        <end position="10"/>
    </location>
</feature>